<feature type="non-terminal residue" evidence="1">
    <location>
        <position position="1"/>
    </location>
</feature>
<sequence>PDKIAEKNFSSYVKMADWLDENKKYKNRVMMAGPARPRTLLSMRRVVFDGAATWVERRGDI</sequence>
<dbReference type="AlphaFoldDB" id="X1BS99"/>
<accession>X1BS99</accession>
<gene>
    <name evidence="1" type="ORF">S01H4_41363</name>
</gene>
<protein>
    <submittedName>
        <fullName evidence="1">Uncharacterized protein</fullName>
    </submittedName>
</protein>
<comment type="caution">
    <text evidence="1">The sequence shown here is derived from an EMBL/GenBank/DDBJ whole genome shotgun (WGS) entry which is preliminary data.</text>
</comment>
<organism evidence="1">
    <name type="scientific">marine sediment metagenome</name>
    <dbReference type="NCBI Taxonomy" id="412755"/>
    <lineage>
        <taxon>unclassified sequences</taxon>
        <taxon>metagenomes</taxon>
        <taxon>ecological metagenomes</taxon>
    </lineage>
</organism>
<proteinExistence type="predicted"/>
<name>X1BS99_9ZZZZ</name>
<evidence type="ECO:0000313" key="1">
    <source>
        <dbReference type="EMBL" id="GAG98604.1"/>
    </source>
</evidence>
<dbReference type="EMBL" id="BART01022615">
    <property type="protein sequence ID" value="GAG98604.1"/>
    <property type="molecule type" value="Genomic_DNA"/>
</dbReference>
<reference evidence="1" key="1">
    <citation type="journal article" date="2014" name="Front. Microbiol.">
        <title>High frequency of phylogenetically diverse reductive dehalogenase-homologous genes in deep subseafloor sedimentary metagenomes.</title>
        <authorList>
            <person name="Kawai M."/>
            <person name="Futagami T."/>
            <person name="Toyoda A."/>
            <person name="Takaki Y."/>
            <person name="Nishi S."/>
            <person name="Hori S."/>
            <person name="Arai W."/>
            <person name="Tsubouchi T."/>
            <person name="Morono Y."/>
            <person name="Uchiyama I."/>
            <person name="Ito T."/>
            <person name="Fujiyama A."/>
            <person name="Inagaki F."/>
            <person name="Takami H."/>
        </authorList>
    </citation>
    <scope>NUCLEOTIDE SEQUENCE</scope>
    <source>
        <strain evidence="1">Expedition CK06-06</strain>
    </source>
</reference>